<dbReference type="PANTHER" id="PTHR21580:SF3">
    <property type="entry name" value="OUTER DENSE FIBER PROTEIN 3-LIKE PROTEIN 1"/>
    <property type="match status" value="1"/>
</dbReference>
<proteinExistence type="predicted"/>
<dbReference type="OMA" id="YTLHTRH"/>
<dbReference type="InterPro" id="IPR051291">
    <property type="entry name" value="CIMAP"/>
</dbReference>
<evidence type="ECO:0000313" key="3">
    <source>
        <dbReference type="RefSeq" id="XP_025025553.1"/>
    </source>
</evidence>
<keyword evidence="2" id="KW-1185">Reference proteome</keyword>
<name>A0A9F5N2F5_PYTBI</name>
<reference evidence="3" key="1">
    <citation type="submission" date="2025-08" db="UniProtKB">
        <authorList>
            <consortium name="RefSeq"/>
        </authorList>
    </citation>
    <scope>IDENTIFICATION</scope>
    <source>
        <tissue evidence="3">Liver</tissue>
    </source>
</reference>
<dbReference type="PANTHER" id="PTHR21580">
    <property type="entry name" value="SHIPPO-1-RELATED"/>
    <property type="match status" value="1"/>
</dbReference>
<dbReference type="InterPro" id="IPR010736">
    <property type="entry name" value="SHIPPO-rpt"/>
</dbReference>
<dbReference type="Proteomes" id="UP000695026">
    <property type="component" value="Unplaced"/>
</dbReference>
<dbReference type="RefSeq" id="XP_025025553.1">
    <property type="nucleotide sequence ID" value="XM_025169785.1"/>
</dbReference>
<dbReference type="GeneID" id="112541238"/>
<feature type="region of interest" description="Disordered" evidence="1">
    <location>
        <begin position="285"/>
        <end position="317"/>
    </location>
</feature>
<dbReference type="AlphaFoldDB" id="A0A9F5N2F5"/>
<feature type="region of interest" description="Disordered" evidence="1">
    <location>
        <begin position="1"/>
        <end position="28"/>
    </location>
</feature>
<evidence type="ECO:0000313" key="2">
    <source>
        <dbReference type="Proteomes" id="UP000695026"/>
    </source>
</evidence>
<dbReference type="KEGG" id="pbi:112541238"/>
<dbReference type="CTD" id="161753"/>
<protein>
    <submittedName>
        <fullName evidence="3">Outer dense fiber protein 3-like protein 1</fullName>
    </submittedName>
</protein>
<gene>
    <name evidence="3" type="primary">ODF3L1</name>
</gene>
<feature type="compositionally biased region" description="Acidic residues" evidence="1">
    <location>
        <begin position="297"/>
        <end position="317"/>
    </location>
</feature>
<dbReference type="OrthoDB" id="429991at2759"/>
<organism evidence="2 3">
    <name type="scientific">Python bivittatus</name>
    <name type="common">Burmese python</name>
    <name type="synonym">Python molurus bivittatus</name>
    <dbReference type="NCBI Taxonomy" id="176946"/>
    <lineage>
        <taxon>Eukaryota</taxon>
        <taxon>Metazoa</taxon>
        <taxon>Chordata</taxon>
        <taxon>Craniata</taxon>
        <taxon>Vertebrata</taxon>
        <taxon>Euteleostomi</taxon>
        <taxon>Lepidosauria</taxon>
        <taxon>Squamata</taxon>
        <taxon>Bifurcata</taxon>
        <taxon>Unidentata</taxon>
        <taxon>Episquamata</taxon>
        <taxon>Toxicofera</taxon>
        <taxon>Serpentes</taxon>
        <taxon>Henophidia</taxon>
        <taxon>Pythonidae</taxon>
        <taxon>Python</taxon>
    </lineage>
</organism>
<accession>A0A9F5N2F5</accession>
<sequence>MATSAWRKKDQKVGYLTNPGSSPTPTSVPLGKKKYALISAKFKGPGPGKYNRHPCTGIKNHDFTKFTEPAYTIRVKSSPKTIMVLESPGPCYYVDPSLSRLGIWRPVSFFMQQRGKSTGIDSTPAPNEYYVEKVHPVDEANAPAYSIGARTPYWLNSPTPGPNSYTLPGTVGSQLCNKTGAPCLSRTFGTPGRDYMPRRGPGPAAYTIPEPGVYLRQQPSYTLSQRFNPSTKECTPGPLDYNAEQVTIHKPRAPRFSLGVRHSEYAHGTPTVYLIKEVTHSTEKCTENYALPGGGKDDDEDDDEEDKDDDKEDDDDL</sequence>
<dbReference type="GO" id="GO:0005856">
    <property type="term" value="C:cytoskeleton"/>
    <property type="evidence" value="ECO:0007669"/>
    <property type="project" value="TreeGrafter"/>
</dbReference>
<evidence type="ECO:0000256" key="1">
    <source>
        <dbReference type="SAM" id="MobiDB-lite"/>
    </source>
</evidence>
<feature type="compositionally biased region" description="Polar residues" evidence="1">
    <location>
        <begin position="18"/>
        <end position="27"/>
    </location>
</feature>
<dbReference type="Pfam" id="PF07004">
    <property type="entry name" value="SHIPPO-rpt"/>
    <property type="match status" value="4"/>
</dbReference>